<dbReference type="GO" id="GO:0015628">
    <property type="term" value="P:protein secretion by the type II secretion system"/>
    <property type="evidence" value="ECO:0007669"/>
    <property type="project" value="InterPro"/>
</dbReference>
<gene>
    <name evidence="7" type="ORF">JOC47_000115</name>
</gene>
<dbReference type="NCBIfam" id="TIGR02532">
    <property type="entry name" value="IV_pilin_GFxxxE"/>
    <property type="match status" value="1"/>
</dbReference>
<accession>A0A939BQU8</accession>
<dbReference type="SUPFAM" id="SSF54523">
    <property type="entry name" value="Pili subunits"/>
    <property type="match status" value="1"/>
</dbReference>
<dbReference type="PANTHER" id="PTHR30093">
    <property type="entry name" value="GENERAL SECRETION PATHWAY PROTEIN G"/>
    <property type="match status" value="1"/>
</dbReference>
<evidence type="ECO:0000313" key="7">
    <source>
        <dbReference type="EMBL" id="MBM7555291.1"/>
    </source>
</evidence>
<keyword evidence="8" id="KW-1185">Reference proteome</keyword>
<name>A0A939BQU8_9FIRM</name>
<dbReference type="PRINTS" id="PR00813">
    <property type="entry name" value="BCTERIALGSPG"/>
</dbReference>
<dbReference type="Pfam" id="PF07963">
    <property type="entry name" value="N_methyl"/>
    <property type="match status" value="1"/>
</dbReference>
<evidence type="ECO:0000256" key="4">
    <source>
        <dbReference type="ARBA" id="ARBA00022989"/>
    </source>
</evidence>
<dbReference type="EMBL" id="JAFBDQ010000001">
    <property type="protein sequence ID" value="MBM7555291.1"/>
    <property type="molecule type" value="Genomic_DNA"/>
</dbReference>
<proteinExistence type="predicted"/>
<comment type="subcellular location">
    <subcellularLocation>
        <location evidence="1">Membrane</location>
        <topology evidence="1">Single-pass membrane protein</topology>
    </subcellularLocation>
</comment>
<sequence>MKEMLKKEAGFTLLELIVVVAVIGILAAIVVPQIGNIQEDAQVNSTKASLSSIQTALEQYKLNESNNNKYPDALSDLNIDSTGYNYSVDDDNKNYSVYKEVNGTTYYIESSSSKISTGGGYSTY</sequence>
<organism evidence="7 8">
    <name type="scientific">Halanaerobacter jeridensis</name>
    <dbReference type="NCBI Taxonomy" id="706427"/>
    <lineage>
        <taxon>Bacteria</taxon>
        <taxon>Bacillati</taxon>
        <taxon>Bacillota</taxon>
        <taxon>Clostridia</taxon>
        <taxon>Halanaerobiales</taxon>
        <taxon>Halobacteroidaceae</taxon>
        <taxon>Halanaerobacter</taxon>
    </lineage>
</organism>
<evidence type="ECO:0000256" key="6">
    <source>
        <dbReference type="SAM" id="Phobius"/>
    </source>
</evidence>
<dbReference type="InterPro" id="IPR000983">
    <property type="entry name" value="Bac_GSPG_pilin"/>
</dbReference>
<dbReference type="GO" id="GO:0016020">
    <property type="term" value="C:membrane"/>
    <property type="evidence" value="ECO:0007669"/>
    <property type="project" value="UniProtKB-SubCell"/>
</dbReference>
<dbReference type="PANTHER" id="PTHR30093:SF44">
    <property type="entry name" value="TYPE II SECRETION SYSTEM CORE PROTEIN G"/>
    <property type="match status" value="1"/>
</dbReference>
<keyword evidence="5 6" id="KW-0472">Membrane</keyword>
<dbReference type="InterPro" id="IPR012902">
    <property type="entry name" value="N_methyl_site"/>
</dbReference>
<feature type="transmembrane region" description="Helical" evidence="6">
    <location>
        <begin position="12"/>
        <end position="31"/>
    </location>
</feature>
<dbReference type="GO" id="GO:0015627">
    <property type="term" value="C:type II protein secretion system complex"/>
    <property type="evidence" value="ECO:0007669"/>
    <property type="project" value="InterPro"/>
</dbReference>
<dbReference type="AlphaFoldDB" id="A0A939BQU8"/>
<protein>
    <submittedName>
        <fullName evidence="7">Type II secretion system protein G</fullName>
    </submittedName>
</protein>
<keyword evidence="4 6" id="KW-1133">Transmembrane helix</keyword>
<dbReference type="InterPro" id="IPR045584">
    <property type="entry name" value="Pilin-like"/>
</dbReference>
<keyword evidence="3 6" id="KW-0812">Transmembrane</keyword>
<dbReference type="Gene3D" id="3.30.700.10">
    <property type="entry name" value="Glycoprotein, Type 4 Pilin"/>
    <property type="match status" value="1"/>
</dbReference>
<comment type="caution">
    <text evidence="7">The sequence shown here is derived from an EMBL/GenBank/DDBJ whole genome shotgun (WGS) entry which is preliminary data.</text>
</comment>
<dbReference type="Proteomes" id="UP000774000">
    <property type="component" value="Unassembled WGS sequence"/>
</dbReference>
<evidence type="ECO:0000313" key="8">
    <source>
        <dbReference type="Proteomes" id="UP000774000"/>
    </source>
</evidence>
<evidence type="ECO:0000256" key="1">
    <source>
        <dbReference type="ARBA" id="ARBA00004167"/>
    </source>
</evidence>
<evidence type="ECO:0000256" key="3">
    <source>
        <dbReference type="ARBA" id="ARBA00022692"/>
    </source>
</evidence>
<evidence type="ECO:0000256" key="5">
    <source>
        <dbReference type="ARBA" id="ARBA00023136"/>
    </source>
</evidence>
<dbReference type="PROSITE" id="PS00409">
    <property type="entry name" value="PROKAR_NTER_METHYL"/>
    <property type="match status" value="1"/>
</dbReference>
<keyword evidence="2" id="KW-0488">Methylation</keyword>
<evidence type="ECO:0000256" key="2">
    <source>
        <dbReference type="ARBA" id="ARBA00022481"/>
    </source>
</evidence>
<reference evidence="7" key="1">
    <citation type="submission" date="2021-01" db="EMBL/GenBank/DDBJ databases">
        <title>Genomic Encyclopedia of Type Strains, Phase IV (KMG-IV): sequencing the most valuable type-strain genomes for metagenomic binning, comparative biology and taxonomic classification.</title>
        <authorList>
            <person name="Goeker M."/>
        </authorList>
    </citation>
    <scope>NUCLEOTIDE SEQUENCE</scope>
    <source>
        <strain evidence="7">DSM 23230</strain>
    </source>
</reference>
<dbReference type="RefSeq" id="WP_204700013.1">
    <property type="nucleotide sequence ID" value="NZ_JAFBDQ010000001.1"/>
</dbReference>